<dbReference type="Pfam" id="PF07542">
    <property type="entry name" value="ATP12"/>
    <property type="match status" value="1"/>
</dbReference>
<evidence type="ECO:0000313" key="8">
    <source>
        <dbReference type="Proteomes" id="UP000186817"/>
    </source>
</evidence>
<dbReference type="InterPro" id="IPR008775">
    <property type="entry name" value="Phytyl_CoA_dOase-like"/>
</dbReference>
<feature type="compositionally biased region" description="Basic and acidic residues" evidence="6">
    <location>
        <begin position="89"/>
        <end position="110"/>
    </location>
</feature>
<dbReference type="PANTHER" id="PTHR21013">
    <property type="entry name" value="ATP SYNTHASE MITOCHONDRIAL F1 COMPLEX ASSEMBLY FACTOR 2/ATP12 PROTEIN, MITOCHONDRIAL PRECURSOR"/>
    <property type="match status" value="1"/>
</dbReference>
<dbReference type="Pfam" id="PF05721">
    <property type="entry name" value="PhyH"/>
    <property type="match status" value="1"/>
</dbReference>
<dbReference type="Proteomes" id="UP000186817">
    <property type="component" value="Unassembled WGS sequence"/>
</dbReference>
<evidence type="ECO:0000256" key="6">
    <source>
        <dbReference type="SAM" id="MobiDB-lite"/>
    </source>
</evidence>
<feature type="region of interest" description="Disordered" evidence="6">
    <location>
        <begin position="1"/>
        <end position="115"/>
    </location>
</feature>
<comment type="similarity">
    <text evidence="2">Belongs to the ATP12 family.</text>
</comment>
<gene>
    <name evidence="7" type="primary">ATPAF2</name>
    <name evidence="7" type="ORF">AK812_SmicGene33592</name>
</gene>
<name>A0A1Q9CR87_SYMMI</name>
<feature type="compositionally biased region" description="Acidic residues" evidence="6">
    <location>
        <begin position="68"/>
        <end position="79"/>
    </location>
</feature>
<evidence type="ECO:0000256" key="5">
    <source>
        <dbReference type="ARBA" id="ARBA00023186"/>
    </source>
</evidence>
<dbReference type="GO" id="GO:0005739">
    <property type="term" value="C:mitochondrion"/>
    <property type="evidence" value="ECO:0007669"/>
    <property type="project" value="UniProtKB-SubCell"/>
</dbReference>
<feature type="compositionally biased region" description="Low complexity" evidence="6">
    <location>
        <begin position="201"/>
        <end position="213"/>
    </location>
</feature>
<keyword evidence="3" id="KW-0809">Transit peptide</keyword>
<sequence length="887" mass="96850">MKGWKQEPLLALTDDPNHEERKRKRTDDDRDDSKTKATSSASTSPAPTPNLDKPVASSSSSSSSGSDEQSESEEAESDSDASTSSDGAQKPRENIALDDDQKPSENKEAAPWDDVYQLELEVDGWDGDWLDAWRSAAWLFDKSPASDEEGGDGPVSLDGGLEILGKADRVQGAEGELLGYLTSPVMEESSSRLPRAKARKATAAAEASAASSKDGVTSGDGLSDIRERLLASESESDNEEQDSGSEEEGKERSHGKPGQEDRAPFSWSQFAKEGEAALGPVPTRQLERAGGGDRIQAATFGGRYTDQDRLPGSRRIARRKALGVRTKNRLDAGRNYASPDDDLLVFSFPTPFAMLRLASAVGRSAGRGLVTATRPKQIKRFYEEVSIEEVGGLFRVLLDGKVVKTPKGTTLDLPGVGVAHRVAREWRAQGENLEPLEMPFTTLGCTALDITQKDPEGCIDRMMPFLEMDTVCFQVDEEFLAERQEQEWRPLREWFQQEYAVKLGVATGLGSPGHPEETMLRVAEQLLTRDAWELCALEIATQTAKSLIVASALLDRSTSAEDAMRWAQLEENFQIERWGLVEGDHDVTESEVFTEQTGQQAIKHALIAQKHCEADALRRSMPGTARQGYGRHLMRFVLSLAPFVLLGDMALVAPLARLPPSSTSAEIAHALIRDGIVVLDQWTSPEKVAAALQELETGRMSEGRNVRFGGSTQLLKWPLDAEKEPALQSLAQDAVLQEAIELARRAHGEGSHHSIAWEVRLLILAPGTPEGDMHRDVVDTSKVPLERPLQWGLNTIWAVDDFTMDNGATRFVPGSHSGKHPQGHWSGEHPEAQEAGAAAMPAGSVVVYYASTLHGSGENRSPKPRTGLNFNYAFVDEAGGRPFDWGF</sequence>
<proteinExistence type="inferred from homology"/>
<evidence type="ECO:0000256" key="1">
    <source>
        <dbReference type="ARBA" id="ARBA00004173"/>
    </source>
</evidence>
<dbReference type="Gene3D" id="3.30.2180.10">
    <property type="entry name" value="ATP12-like"/>
    <property type="match status" value="1"/>
</dbReference>
<dbReference type="InterPro" id="IPR023335">
    <property type="entry name" value="ATP12_ortho_dom_sf"/>
</dbReference>
<protein>
    <submittedName>
        <fullName evidence="7">ATP synthase mitochondrial F1 complex assembly factor 2</fullName>
    </submittedName>
</protein>
<dbReference type="AlphaFoldDB" id="A0A1Q9CR87"/>
<comment type="subcellular location">
    <subcellularLocation>
        <location evidence="1">Mitochondrion</location>
    </subcellularLocation>
</comment>
<keyword evidence="8" id="KW-1185">Reference proteome</keyword>
<feature type="region of interest" description="Disordered" evidence="6">
    <location>
        <begin position="278"/>
        <end position="309"/>
    </location>
</feature>
<reference evidence="7 8" key="1">
    <citation type="submission" date="2016-02" db="EMBL/GenBank/DDBJ databases">
        <title>Genome analysis of coral dinoflagellate symbionts highlights evolutionary adaptations to a symbiotic lifestyle.</title>
        <authorList>
            <person name="Aranda M."/>
            <person name="Li Y."/>
            <person name="Liew Y.J."/>
            <person name="Baumgarten S."/>
            <person name="Simakov O."/>
            <person name="Wilson M."/>
            <person name="Piel J."/>
            <person name="Ashoor H."/>
            <person name="Bougouffa S."/>
            <person name="Bajic V.B."/>
            <person name="Ryu T."/>
            <person name="Ravasi T."/>
            <person name="Bayer T."/>
            <person name="Micklem G."/>
            <person name="Kim H."/>
            <person name="Bhak J."/>
            <person name="Lajeunesse T.C."/>
            <person name="Voolstra C.R."/>
        </authorList>
    </citation>
    <scope>NUCLEOTIDE SEQUENCE [LARGE SCALE GENOMIC DNA]</scope>
    <source>
        <strain evidence="7 8">CCMP2467</strain>
    </source>
</reference>
<dbReference type="OrthoDB" id="5673at2759"/>
<feature type="region of interest" description="Disordered" evidence="6">
    <location>
        <begin position="183"/>
        <end position="264"/>
    </location>
</feature>
<dbReference type="InterPro" id="IPR011419">
    <property type="entry name" value="ATP12_ATP_synth-F1-assembly"/>
</dbReference>
<organism evidence="7 8">
    <name type="scientific">Symbiodinium microadriaticum</name>
    <name type="common">Dinoflagellate</name>
    <name type="synonym">Zooxanthella microadriatica</name>
    <dbReference type="NCBI Taxonomy" id="2951"/>
    <lineage>
        <taxon>Eukaryota</taxon>
        <taxon>Sar</taxon>
        <taxon>Alveolata</taxon>
        <taxon>Dinophyceae</taxon>
        <taxon>Suessiales</taxon>
        <taxon>Symbiodiniaceae</taxon>
        <taxon>Symbiodinium</taxon>
    </lineage>
</organism>
<evidence type="ECO:0000256" key="3">
    <source>
        <dbReference type="ARBA" id="ARBA00022946"/>
    </source>
</evidence>
<dbReference type="Gene3D" id="2.60.120.620">
    <property type="entry name" value="q2cbj1_9rhob like domain"/>
    <property type="match status" value="1"/>
</dbReference>
<dbReference type="EMBL" id="LSRX01000978">
    <property type="protein sequence ID" value="OLP85415.1"/>
    <property type="molecule type" value="Genomic_DNA"/>
</dbReference>
<evidence type="ECO:0000313" key="7">
    <source>
        <dbReference type="EMBL" id="OLP85415.1"/>
    </source>
</evidence>
<accession>A0A1Q9CR87</accession>
<dbReference type="SUPFAM" id="SSF51197">
    <property type="entry name" value="Clavaminate synthase-like"/>
    <property type="match status" value="1"/>
</dbReference>
<evidence type="ECO:0000256" key="4">
    <source>
        <dbReference type="ARBA" id="ARBA00023128"/>
    </source>
</evidence>
<dbReference type="PANTHER" id="PTHR21013:SF10">
    <property type="entry name" value="ATP SYNTHASE MITOCHONDRIAL F1 COMPLEX ASSEMBLY FACTOR 2"/>
    <property type="match status" value="1"/>
</dbReference>
<keyword evidence="4" id="KW-0496">Mitochondrion</keyword>
<feature type="compositionally biased region" description="Basic and acidic residues" evidence="6">
    <location>
        <begin position="15"/>
        <end position="35"/>
    </location>
</feature>
<keyword evidence="5" id="KW-0143">Chaperone</keyword>
<dbReference type="SUPFAM" id="SSF160909">
    <property type="entry name" value="ATP12-like"/>
    <property type="match status" value="1"/>
</dbReference>
<feature type="compositionally biased region" description="Basic and acidic residues" evidence="6">
    <location>
        <begin position="247"/>
        <end position="263"/>
    </location>
</feature>
<evidence type="ECO:0000256" key="2">
    <source>
        <dbReference type="ARBA" id="ARBA00008231"/>
    </source>
</evidence>
<comment type="caution">
    <text evidence="7">The sequence shown here is derived from an EMBL/GenBank/DDBJ whole genome shotgun (WGS) entry which is preliminary data.</text>
</comment>
<feature type="compositionally biased region" description="Low complexity" evidence="6">
    <location>
        <begin position="56"/>
        <end position="67"/>
    </location>
</feature>
<dbReference type="InterPro" id="IPR042272">
    <property type="entry name" value="ATP12_ATP_synth-F1-assembly_N"/>
</dbReference>
<dbReference type="Gene3D" id="1.10.3580.10">
    <property type="entry name" value="ATP12 ATPase"/>
    <property type="match status" value="1"/>
</dbReference>
<feature type="compositionally biased region" description="Low complexity" evidence="6">
    <location>
        <begin position="36"/>
        <end position="45"/>
    </location>
</feature>
<dbReference type="GO" id="GO:0033615">
    <property type="term" value="P:mitochondrial proton-transporting ATP synthase complex assembly"/>
    <property type="evidence" value="ECO:0007669"/>
    <property type="project" value="TreeGrafter"/>
</dbReference>
<feature type="compositionally biased region" description="Acidic residues" evidence="6">
    <location>
        <begin position="234"/>
        <end position="246"/>
    </location>
</feature>